<gene>
    <name evidence="3" type="ORF">HD593_010083</name>
</gene>
<evidence type="ECO:0000256" key="1">
    <source>
        <dbReference type="SAM" id="MobiDB-lite"/>
    </source>
</evidence>
<feature type="transmembrane region" description="Helical" evidence="2">
    <location>
        <begin position="388"/>
        <end position="407"/>
    </location>
</feature>
<organism evidence="3 4">
    <name type="scientific">Nonomuraea rubra</name>
    <dbReference type="NCBI Taxonomy" id="46180"/>
    <lineage>
        <taxon>Bacteria</taxon>
        <taxon>Bacillati</taxon>
        <taxon>Actinomycetota</taxon>
        <taxon>Actinomycetes</taxon>
        <taxon>Streptosporangiales</taxon>
        <taxon>Streptosporangiaceae</taxon>
        <taxon>Nonomuraea</taxon>
    </lineage>
</organism>
<feature type="transmembrane region" description="Helical" evidence="2">
    <location>
        <begin position="213"/>
        <end position="232"/>
    </location>
</feature>
<feature type="transmembrane region" description="Helical" evidence="2">
    <location>
        <begin position="119"/>
        <end position="139"/>
    </location>
</feature>
<sequence length="609" mass="66507">MTVQGRRLRGGDAVLATGLVMVAVQLVWKFELVRRTYFRQDDFHYIIRGQESGFTWDYLMWVDVGHLLPGGFGISWAMARLGGYNELLAHSMTIALQAGASLALLRLLWLLFGARPAILVPLGFYLLTPMTIPSLSWWAAVLETLPLQLALPMALSSHLLYVRNGRIRHVVAACAWTLFGLVFFVKAAFIPVLMLVITAGWLAPGWKRMWRAWVPYAGLLAAYSWVFFTGLFSSVQINNETQTPDLPDAGVAGEFFWMLGSRGLIPSALGGPWQWRPIGDDYAMAAPPEPLVWAGLAVAAAVVAVSVRWRRRAWLAWLVLLGYFLLADVVPVLLGRIELLGPGILGFELRYLAATATVVAIVLGLAFIPLDGEERPWLRPRTRLRWAWAPLAAAVTAGSVWSVAAYADRPLGGTVRDYVETARLALSRVPEGTTVLDTHVPPGVAAAAFFHDYALHSRLLGVPDPWPVTWMRELSGPVQQPLTFDERGRLRPVAIQGLRVPQRGPCVPVGPDEVRFRLPGRLPGGAYTAQITYLNSAETTLSVRLGLGVTQVRAGKDLGRTFARIPGEGAELALRTTGSGPPACVGEIRIGHPVPDKDGTAIPPSPLKS</sequence>
<accession>A0A7X0P4T5</accession>
<proteinExistence type="predicted"/>
<name>A0A7X0P4T5_9ACTN</name>
<dbReference type="EMBL" id="JACHMI010000001">
    <property type="protein sequence ID" value="MBB6555288.1"/>
    <property type="molecule type" value="Genomic_DNA"/>
</dbReference>
<keyword evidence="4" id="KW-1185">Reference proteome</keyword>
<feature type="transmembrane region" description="Helical" evidence="2">
    <location>
        <begin position="58"/>
        <end position="79"/>
    </location>
</feature>
<reference evidence="3 4" key="1">
    <citation type="submission" date="2020-08" db="EMBL/GenBank/DDBJ databases">
        <title>Sequencing the genomes of 1000 actinobacteria strains.</title>
        <authorList>
            <person name="Klenk H.-P."/>
        </authorList>
    </citation>
    <scope>NUCLEOTIDE SEQUENCE [LARGE SCALE GENOMIC DNA]</scope>
    <source>
        <strain evidence="3 4">DSM 43768</strain>
    </source>
</reference>
<feature type="transmembrane region" description="Helical" evidence="2">
    <location>
        <begin position="91"/>
        <end position="112"/>
    </location>
</feature>
<keyword evidence="2" id="KW-0812">Transmembrane</keyword>
<comment type="caution">
    <text evidence="3">The sequence shown here is derived from an EMBL/GenBank/DDBJ whole genome shotgun (WGS) entry which is preliminary data.</text>
</comment>
<dbReference type="AlphaFoldDB" id="A0A7X0P4T5"/>
<evidence type="ECO:0000313" key="3">
    <source>
        <dbReference type="EMBL" id="MBB6555288.1"/>
    </source>
</evidence>
<feature type="transmembrane region" description="Helical" evidence="2">
    <location>
        <begin position="349"/>
        <end position="368"/>
    </location>
</feature>
<feature type="transmembrane region" description="Helical" evidence="2">
    <location>
        <begin position="174"/>
        <end position="201"/>
    </location>
</feature>
<feature type="transmembrane region" description="Helical" evidence="2">
    <location>
        <begin position="145"/>
        <end position="162"/>
    </location>
</feature>
<evidence type="ECO:0000256" key="2">
    <source>
        <dbReference type="SAM" id="Phobius"/>
    </source>
</evidence>
<dbReference type="RefSeq" id="WP_185109902.1">
    <property type="nucleotide sequence ID" value="NZ_JACHMI010000001.1"/>
</dbReference>
<dbReference type="Proteomes" id="UP000565579">
    <property type="component" value="Unassembled WGS sequence"/>
</dbReference>
<protein>
    <submittedName>
        <fullName evidence="3">Uncharacterized protein</fullName>
    </submittedName>
</protein>
<keyword evidence="2" id="KW-1133">Transmembrane helix</keyword>
<feature type="region of interest" description="Disordered" evidence="1">
    <location>
        <begin position="590"/>
        <end position="609"/>
    </location>
</feature>
<evidence type="ECO:0000313" key="4">
    <source>
        <dbReference type="Proteomes" id="UP000565579"/>
    </source>
</evidence>
<feature type="transmembrane region" description="Helical" evidence="2">
    <location>
        <begin position="315"/>
        <end position="337"/>
    </location>
</feature>
<keyword evidence="2" id="KW-0472">Membrane</keyword>